<protein>
    <recommendedName>
        <fullName evidence="5">4-alpha-glucanotransferase</fullName>
        <ecNumber evidence="4">2.4.1.25</ecNumber>
    </recommendedName>
    <alternativeName>
        <fullName evidence="10">Amylomaltase</fullName>
    </alternativeName>
    <alternativeName>
        <fullName evidence="11">Disproportionating enzyme</fullName>
    </alternativeName>
</protein>
<evidence type="ECO:0000256" key="11">
    <source>
        <dbReference type="ARBA" id="ARBA00031501"/>
    </source>
</evidence>
<dbReference type="EC" id="2.4.1.25" evidence="4"/>
<dbReference type="InterPro" id="IPR013783">
    <property type="entry name" value="Ig-like_fold"/>
</dbReference>
<evidence type="ECO:0000256" key="5">
    <source>
        <dbReference type="ARBA" id="ARBA00020295"/>
    </source>
</evidence>
<keyword evidence="7" id="KW-0328">Glycosyltransferase</keyword>
<reference evidence="13 14" key="1">
    <citation type="submission" date="2019-11" db="EMBL/GenBank/DDBJ databases">
        <authorList>
            <person name="Im W.T."/>
        </authorList>
    </citation>
    <scope>NUCLEOTIDE SEQUENCE [LARGE SCALE GENOMIC DNA]</scope>
    <source>
        <strain evidence="13 14">SB-02</strain>
    </source>
</reference>
<evidence type="ECO:0000313" key="13">
    <source>
        <dbReference type="EMBL" id="QGW27488.1"/>
    </source>
</evidence>
<evidence type="ECO:0000313" key="14">
    <source>
        <dbReference type="Proteomes" id="UP000426027"/>
    </source>
</evidence>
<evidence type="ECO:0000256" key="10">
    <source>
        <dbReference type="ARBA" id="ARBA00031423"/>
    </source>
</evidence>
<comment type="subcellular location">
    <subcellularLocation>
        <location evidence="2">Cytoplasm</location>
    </subcellularLocation>
</comment>
<proteinExistence type="inferred from homology"/>
<dbReference type="InterPro" id="IPR017853">
    <property type="entry name" value="GH"/>
</dbReference>
<dbReference type="GO" id="GO:2001070">
    <property type="term" value="F:starch binding"/>
    <property type="evidence" value="ECO:0007669"/>
    <property type="project" value="InterPro"/>
</dbReference>
<evidence type="ECO:0000256" key="7">
    <source>
        <dbReference type="ARBA" id="ARBA00022676"/>
    </source>
</evidence>
<dbReference type="InterPro" id="IPR002044">
    <property type="entry name" value="CBM20"/>
</dbReference>
<dbReference type="SMART" id="SM01065">
    <property type="entry name" value="CBM_2"/>
    <property type="match status" value="2"/>
</dbReference>
<organism evidence="13 14">
    <name type="scientific">Phnomibacter ginsenosidimutans</name>
    <dbReference type="NCBI Taxonomy" id="2676868"/>
    <lineage>
        <taxon>Bacteria</taxon>
        <taxon>Pseudomonadati</taxon>
        <taxon>Bacteroidota</taxon>
        <taxon>Chitinophagia</taxon>
        <taxon>Chitinophagales</taxon>
        <taxon>Chitinophagaceae</taxon>
        <taxon>Phnomibacter</taxon>
    </lineage>
</organism>
<dbReference type="PANTHER" id="PTHR32518:SF3">
    <property type="entry name" value="4-ALPHA-GLUCANOTRANSFERASE"/>
    <property type="match status" value="1"/>
</dbReference>
<comment type="similarity">
    <text evidence="3">Belongs to the disproportionating enzyme family.</text>
</comment>
<dbReference type="PROSITE" id="PS51166">
    <property type="entry name" value="CBM20"/>
    <property type="match status" value="2"/>
</dbReference>
<dbReference type="SUPFAM" id="SSF51445">
    <property type="entry name" value="(Trans)glycosidases"/>
    <property type="match status" value="1"/>
</dbReference>
<accession>A0A6I6GIH0</accession>
<evidence type="ECO:0000256" key="3">
    <source>
        <dbReference type="ARBA" id="ARBA00005684"/>
    </source>
</evidence>
<evidence type="ECO:0000259" key="12">
    <source>
        <dbReference type="PROSITE" id="PS51166"/>
    </source>
</evidence>
<evidence type="ECO:0000256" key="8">
    <source>
        <dbReference type="ARBA" id="ARBA00022679"/>
    </source>
</evidence>
<dbReference type="GO" id="GO:0004134">
    <property type="term" value="F:4-alpha-glucanotransferase activity"/>
    <property type="evidence" value="ECO:0007669"/>
    <property type="project" value="UniProtKB-EC"/>
</dbReference>
<dbReference type="PANTHER" id="PTHR32518">
    <property type="match status" value="1"/>
</dbReference>
<dbReference type="EMBL" id="CP046566">
    <property type="protein sequence ID" value="QGW27488.1"/>
    <property type="molecule type" value="Genomic_DNA"/>
</dbReference>
<dbReference type="GO" id="GO:0005737">
    <property type="term" value="C:cytoplasm"/>
    <property type="evidence" value="ECO:0007669"/>
    <property type="project" value="UniProtKB-SubCell"/>
</dbReference>
<evidence type="ECO:0000256" key="6">
    <source>
        <dbReference type="ARBA" id="ARBA00022490"/>
    </source>
</evidence>
<dbReference type="Proteomes" id="UP000426027">
    <property type="component" value="Chromosome"/>
</dbReference>
<feature type="domain" description="CBM20" evidence="12">
    <location>
        <begin position="127"/>
        <end position="240"/>
    </location>
</feature>
<dbReference type="AlphaFoldDB" id="A0A6I6GIH0"/>
<dbReference type="GO" id="GO:0005975">
    <property type="term" value="P:carbohydrate metabolic process"/>
    <property type="evidence" value="ECO:0007669"/>
    <property type="project" value="InterPro"/>
</dbReference>
<comment type="catalytic activity">
    <reaction evidence="1">
        <text>Transfers a segment of a (1-&gt;4)-alpha-D-glucan to a new position in an acceptor, which may be glucose or a (1-&gt;4)-alpha-D-glucan.</text>
        <dbReference type="EC" id="2.4.1.25"/>
    </reaction>
</comment>
<evidence type="ECO:0000256" key="4">
    <source>
        <dbReference type="ARBA" id="ARBA00012560"/>
    </source>
</evidence>
<dbReference type="RefSeq" id="WP_157477304.1">
    <property type="nucleotide sequence ID" value="NZ_CP046566.1"/>
</dbReference>
<evidence type="ECO:0000256" key="1">
    <source>
        <dbReference type="ARBA" id="ARBA00000439"/>
    </source>
</evidence>
<name>A0A6I6GIH0_9BACT</name>
<dbReference type="InterPro" id="IPR003385">
    <property type="entry name" value="Glyco_hydro_77"/>
</dbReference>
<evidence type="ECO:0000256" key="2">
    <source>
        <dbReference type="ARBA" id="ARBA00004496"/>
    </source>
</evidence>
<dbReference type="Gene3D" id="3.20.20.80">
    <property type="entry name" value="Glycosidases"/>
    <property type="match status" value="2"/>
</dbReference>
<gene>
    <name evidence="13" type="ORF">GLV81_04700</name>
</gene>
<keyword evidence="14" id="KW-1185">Reference proteome</keyword>
<keyword evidence="8 13" id="KW-0808">Transferase</keyword>
<keyword evidence="9" id="KW-0119">Carbohydrate metabolism</keyword>
<feature type="domain" description="CBM20" evidence="12">
    <location>
        <begin position="1"/>
        <end position="100"/>
    </location>
</feature>
<dbReference type="SUPFAM" id="SSF49452">
    <property type="entry name" value="Starch-binding domain-like"/>
    <property type="match status" value="2"/>
</dbReference>
<evidence type="ECO:0000256" key="9">
    <source>
        <dbReference type="ARBA" id="ARBA00023277"/>
    </source>
</evidence>
<dbReference type="KEGG" id="fls:GLV81_04700"/>
<dbReference type="Gene3D" id="2.60.40.10">
    <property type="entry name" value="Immunoglobulins"/>
    <property type="match status" value="2"/>
</dbReference>
<keyword evidence="6" id="KW-0963">Cytoplasm</keyword>
<sequence>MTTIHFYLRFRSTYGQTFFVSGNIPELGNGDPQQPMPIHYLNDDLWHHSIDVADDTPAFTYKYILRNSDGYESIEWPTDRSIDVAKLKSPEIQVIDQWNYAGEFENAFYTQPFTQTLFEYAGEKVKAGSSKGVNHIFKVKAPLLGKDETICLLGSDAALGSWNEADCVVMRKEGNWYTAGLNLSKAQFPIAYKYGVYNTASKQFVRYEDGSNRMLYGMVKKQLVMLHDGFAALPNNTFKGAGVAIPVFSLRSENGLGVGEFTDIPQLADWCKQVGMKLVQLLPLNDTSATGTWTDSYPYAAISAFALHPQYINLEKVAGKKHSALLKGLDEAKARLNAQQDIDYEAVMQLKWQYLKDLYEAQKDSWQNDAAYQEYFAQNKHWLEPYAAFCYLRDKYNTTEFHTWKTHSSYDAKNVAKLLSPKAKSYDAVAIHLFVQWHLHLQLKAAVDYAHAQGLIVKGDIPIGIYRHSCDAWTQPELYNMDAQAGAPPDDFAVKGQNWGFPTYNWQRMQADGFAWWKQRFEQMSLYFDAFRIDHILGFFRIWSIPMDAVEGILGRFVPCLPVHIDEFAQKGIWFDYNRYCQPFINEQLVNEWFGDKAEWVKETFLEDIGWGSFRMKDAFATQRKVEAWFTEHFEVEEWIKLKLYDCISNVILIEEPGSNGTQFHFRIGMEGTSSYQWLNEHVRRQLSELYVNYFFRRQNDFWRQQAMQKLPALKASTNMLICGEDLGMVPDCVPGVMKDLGFLSLEIQRMPKDPTKQFFHPGDAPYLSVVTPSTHDMSTVRGWWEESRETTQRFYNEQLGQWGEAPFYCEPWINRAIITQHVYSPAMWSIFQLQDLLGSSAELRRTDPHAERINVPANPKHYWRYRMHLTLSELQSASTFNTDIHGLLQSSGRCA</sequence>
<dbReference type="Pfam" id="PF02446">
    <property type="entry name" value="Glyco_hydro_77"/>
    <property type="match status" value="1"/>
</dbReference>
<dbReference type="Pfam" id="PF00686">
    <property type="entry name" value="CBM_20"/>
    <property type="match status" value="2"/>
</dbReference>
<dbReference type="InterPro" id="IPR013784">
    <property type="entry name" value="Carb-bd-like_fold"/>
</dbReference>